<dbReference type="EMBL" id="WNAL01000045">
    <property type="protein sequence ID" value="MTR83006.1"/>
    <property type="molecule type" value="Genomic_DNA"/>
</dbReference>
<evidence type="ECO:0000259" key="1">
    <source>
        <dbReference type="Pfam" id="PF13274"/>
    </source>
</evidence>
<reference evidence="2 3" key="1">
    <citation type="journal article" date="2019" name="Nat. Med.">
        <title>A library of human gut bacterial isolates paired with longitudinal multiomics data enables mechanistic microbiome research.</title>
        <authorList>
            <person name="Poyet M."/>
            <person name="Groussin M."/>
            <person name="Gibbons S.M."/>
            <person name="Avila-Pacheco J."/>
            <person name="Jiang X."/>
            <person name="Kearney S.M."/>
            <person name="Perrotta A.R."/>
            <person name="Berdy B."/>
            <person name="Zhao S."/>
            <person name="Lieberman T.D."/>
            <person name="Swanson P.K."/>
            <person name="Smith M."/>
            <person name="Roesemann S."/>
            <person name="Alexander J.E."/>
            <person name="Rich S.A."/>
            <person name="Livny J."/>
            <person name="Vlamakis H."/>
            <person name="Clish C."/>
            <person name="Bullock K."/>
            <person name="Deik A."/>
            <person name="Scott J."/>
            <person name="Pierce K.A."/>
            <person name="Xavier R.J."/>
            <person name="Alm E.J."/>
        </authorList>
    </citation>
    <scope>NUCLEOTIDE SEQUENCE [LARGE SCALE GENOMIC DNA]</scope>
    <source>
        <strain evidence="2 3">BIOML-A1</strain>
    </source>
</reference>
<dbReference type="InterPro" id="IPR025272">
    <property type="entry name" value="SocA_Panacea"/>
</dbReference>
<feature type="domain" description="Antitoxin SocA-like Panacea" evidence="1">
    <location>
        <begin position="144"/>
        <end position="238"/>
    </location>
</feature>
<protein>
    <submittedName>
        <fullName evidence="2">DUF4065 domain-containing protein</fullName>
    </submittedName>
</protein>
<evidence type="ECO:0000313" key="3">
    <source>
        <dbReference type="Proteomes" id="UP000446657"/>
    </source>
</evidence>
<dbReference type="AlphaFoldDB" id="A0A844KRL8"/>
<dbReference type="RefSeq" id="WP_155177635.1">
    <property type="nucleotide sequence ID" value="NZ_WNAK01000041.1"/>
</dbReference>
<evidence type="ECO:0000313" key="2">
    <source>
        <dbReference type="EMBL" id="MTR83006.1"/>
    </source>
</evidence>
<dbReference type="Proteomes" id="UP000446657">
    <property type="component" value="Unassembled WGS sequence"/>
</dbReference>
<gene>
    <name evidence="2" type="ORF">GMD30_15265</name>
</gene>
<accession>A0A844KRL8</accession>
<comment type="caution">
    <text evidence="2">The sequence shown here is derived from an EMBL/GenBank/DDBJ whole genome shotgun (WGS) entry which is preliminary data.</text>
</comment>
<organism evidence="2 3">
    <name type="scientific">Roseburia faecis</name>
    <dbReference type="NCBI Taxonomy" id="301302"/>
    <lineage>
        <taxon>Bacteria</taxon>
        <taxon>Bacillati</taxon>
        <taxon>Bacillota</taxon>
        <taxon>Clostridia</taxon>
        <taxon>Lachnospirales</taxon>
        <taxon>Lachnospiraceae</taxon>
        <taxon>Roseburia</taxon>
    </lineage>
</organism>
<dbReference type="Pfam" id="PF13274">
    <property type="entry name" value="SocA_Panacea"/>
    <property type="match status" value="1"/>
</dbReference>
<proteinExistence type="predicted"/>
<name>A0A844KRL8_9FIRM</name>
<sequence length="290" mass="33888">MSKIIAQSKMKEKNNECGKELLCSKCRKRVLYHIFRRPAKTVIKDIEKRPLSKLLGFGELTITRYLDGQLPSVKYSNILFQVLRDEQKMKQYVESNSKEVSVVAVNKVKRAIEKCETEKKYNNSAEKIALYIISSGREITNLLLQKILYYVKAISKIFEGESFILEPCEAWKFGPVFPSVYEKYREFGKQEIKLNLSKDYISELLSEEEKTVTDFVMNTFGIYNAWFLKDLTHLEEPWIVARKGLAEDDASRNQMDEEIISNYFAKMNQMYDLKTAVGVEVYINHMKKEM</sequence>